<protein>
    <recommendedName>
        <fullName evidence="4">LPS-assembly protein LptD</fullName>
    </recommendedName>
</protein>
<evidence type="ECO:0000256" key="1">
    <source>
        <dbReference type="ARBA" id="ARBA00022729"/>
    </source>
</evidence>
<dbReference type="OrthoDB" id="9760225at2"/>
<dbReference type="GO" id="GO:0015920">
    <property type="term" value="P:lipopolysaccharide transport"/>
    <property type="evidence" value="ECO:0007669"/>
    <property type="project" value="InterPro"/>
</dbReference>
<keyword evidence="3 4" id="KW-0998">Cell outer membrane</keyword>
<feature type="domain" description="LptD C-terminal" evidence="6">
    <location>
        <begin position="357"/>
        <end position="753"/>
    </location>
</feature>
<evidence type="ECO:0000259" key="5">
    <source>
        <dbReference type="Pfam" id="PF03968"/>
    </source>
</evidence>
<dbReference type="HAMAP" id="MF_01411">
    <property type="entry name" value="LPS_assembly_LptD"/>
    <property type="match status" value="1"/>
</dbReference>
<dbReference type="PANTHER" id="PTHR30189:SF1">
    <property type="entry name" value="LPS-ASSEMBLY PROTEIN LPTD"/>
    <property type="match status" value="1"/>
</dbReference>
<accession>A0A378HZ59</accession>
<dbReference type="InterPro" id="IPR005653">
    <property type="entry name" value="OstA-like_N"/>
</dbReference>
<evidence type="ECO:0000259" key="7">
    <source>
        <dbReference type="Pfam" id="PF19838"/>
    </source>
</evidence>
<evidence type="ECO:0000256" key="3">
    <source>
        <dbReference type="ARBA" id="ARBA00023237"/>
    </source>
</evidence>
<dbReference type="InterPro" id="IPR045659">
    <property type="entry name" value="LptD_2"/>
</dbReference>
<comment type="function">
    <text evidence="4">Together with LptE, is involved in the assembly of lipopolysaccharide (LPS) at the surface of the outer membrane.</text>
</comment>
<dbReference type="EMBL" id="UGNV01000001">
    <property type="protein sequence ID" value="STX27730.1"/>
    <property type="molecule type" value="Genomic_DNA"/>
</dbReference>
<feature type="domain" description="LPS-assembly protein LptD central" evidence="7">
    <location>
        <begin position="239"/>
        <end position="321"/>
    </location>
</feature>
<proteinExistence type="inferred from homology"/>
<dbReference type="InterPro" id="IPR007543">
    <property type="entry name" value="LptD_C"/>
</dbReference>
<evidence type="ECO:0000313" key="9">
    <source>
        <dbReference type="Proteomes" id="UP000254968"/>
    </source>
</evidence>
<comment type="subcellular location">
    <subcellularLocation>
        <location evidence="4">Cell outer membrane</location>
    </subcellularLocation>
</comment>
<dbReference type="AlphaFoldDB" id="A0A378HZ59"/>
<reference evidence="8 9" key="1">
    <citation type="submission" date="2018-06" db="EMBL/GenBank/DDBJ databases">
        <authorList>
            <consortium name="Pathogen Informatics"/>
            <person name="Doyle S."/>
        </authorList>
    </citation>
    <scope>NUCLEOTIDE SEQUENCE [LARGE SCALE GENOMIC DNA]</scope>
    <source>
        <strain evidence="8 9">NCTC13315</strain>
    </source>
</reference>
<comment type="subunit">
    <text evidence="4">Component of the lipopolysaccharide transport and assembly complex. Interacts with LptE and LptA.</text>
</comment>
<evidence type="ECO:0000256" key="4">
    <source>
        <dbReference type="HAMAP-Rule" id="MF_01411"/>
    </source>
</evidence>
<sequence length="841" mass="96517">MNRKKLNCILFIGTFVAVSGLLSFYFKTASAAMMVLEPIQACVLPRDIYLSDSIRTNFAHCLGWQEGPSYSMCRGAYQPLDILPLAREDEIQVFANRMSLHNEGRSELQGNVEVRQTNRILNAQTAYIYRDAKTNQVTGVELLGSVRYMEPGRIMIARKVTINPQDKSGKAEDVLYRFNSPGRGAVLPAWGRASLIERLANKDYFLAKATYSTCAPQDNAWHIEAKKINLDNARSEGVARDASLFIGDIPIFYTPYLTFPTSKERKSGFLLPTIGSSSIGGFDFSLPYYWNIAPNYDATFYPHLYTRRGIMLGEQFRYLTTTSSGQIYASFLPHDSAYDDFIRNNVNNFPQLRGSSTNRWSVQVQDVTYFTPDLRLRVNAQQVSDDYYLQDFSNNLALLTERQLVREGELSYTLANWFFRGLVQSYQTLQPVNLTPINDIYQRLPQLLARGIYDDLPLNGNFIMFGQYDNFRWPNSLIPMPEGPRLYANPALTLPQTRPWGYLTPGLELVQNYYDVRHNYPLPNSHYDNTIPRYSLDGGLFFDRPTQLLGQSFNQTLEPRLFYLYVPYHDQRRIPVYDSAYPIFNFDQLFRMNRFSGFDRIGDTNQLSYALTSRWIADVTGTEKIRFSIGQSYYFSQRRVQLCRSLFDPPCYDSPLTLGYVSPFPHKSPIAARAFYNLNPALTVTGDYVWDVNTHAPNNSNLDFHYQTGPNELVNIGYSYLTNGDITYINNDLDVNPLHQITFSYAWPFTEKWSTLGAYNYNISKGYEMMSFFGVQYDSCCWAVRLIGGRTFRSLNQQSSPRYTNNIYLQVLLKGLGSLGNSDPSTIIRTFLPSYVDSFHR</sequence>
<dbReference type="InterPro" id="IPR020889">
    <property type="entry name" value="LipoPS_assembly_LptD"/>
</dbReference>
<dbReference type="RefSeq" id="WP_115303976.1">
    <property type="nucleotide sequence ID" value="NZ_CAAAHO010000003.1"/>
</dbReference>
<evidence type="ECO:0000256" key="2">
    <source>
        <dbReference type="ARBA" id="ARBA00023136"/>
    </source>
</evidence>
<dbReference type="PANTHER" id="PTHR30189">
    <property type="entry name" value="LPS-ASSEMBLY PROTEIN"/>
    <property type="match status" value="1"/>
</dbReference>
<dbReference type="GO" id="GO:0043165">
    <property type="term" value="P:Gram-negative-bacterium-type cell outer membrane assembly"/>
    <property type="evidence" value="ECO:0007669"/>
    <property type="project" value="UniProtKB-UniRule"/>
</dbReference>
<keyword evidence="9" id="KW-1185">Reference proteome</keyword>
<keyword evidence="2 4" id="KW-0472">Membrane</keyword>
<organism evidence="8 9">
    <name type="scientific">Legionella beliardensis</name>
    <dbReference type="NCBI Taxonomy" id="91822"/>
    <lineage>
        <taxon>Bacteria</taxon>
        <taxon>Pseudomonadati</taxon>
        <taxon>Pseudomonadota</taxon>
        <taxon>Gammaproteobacteria</taxon>
        <taxon>Legionellales</taxon>
        <taxon>Legionellaceae</taxon>
        <taxon>Legionella</taxon>
    </lineage>
</organism>
<dbReference type="GO" id="GO:0009279">
    <property type="term" value="C:cell outer membrane"/>
    <property type="evidence" value="ECO:0007669"/>
    <property type="project" value="UniProtKB-SubCell"/>
</dbReference>
<dbReference type="Pfam" id="PF03968">
    <property type="entry name" value="LptD_N"/>
    <property type="match status" value="1"/>
</dbReference>
<dbReference type="Pfam" id="PF19838">
    <property type="entry name" value="LptD_2"/>
    <property type="match status" value="1"/>
</dbReference>
<keyword evidence="1 4" id="KW-0732">Signal</keyword>
<feature type="domain" description="Organic solvent tolerance-like N-terminal" evidence="5">
    <location>
        <begin position="95"/>
        <end position="179"/>
    </location>
</feature>
<dbReference type="InterPro" id="IPR050218">
    <property type="entry name" value="LptD"/>
</dbReference>
<evidence type="ECO:0000259" key="6">
    <source>
        <dbReference type="Pfam" id="PF04453"/>
    </source>
</evidence>
<comment type="caution">
    <text evidence="4">Lacks conserved residue(s) required for the propagation of feature annotation.</text>
</comment>
<dbReference type="Pfam" id="PF04453">
    <property type="entry name" value="LptD"/>
    <property type="match status" value="1"/>
</dbReference>
<comment type="similarity">
    <text evidence="4">Belongs to the LptD family.</text>
</comment>
<dbReference type="Proteomes" id="UP000254968">
    <property type="component" value="Unassembled WGS sequence"/>
</dbReference>
<gene>
    <name evidence="4 8" type="primary">lptD</name>
    <name evidence="8" type="ORF">NCTC13315_00237</name>
</gene>
<dbReference type="GO" id="GO:1990351">
    <property type="term" value="C:transporter complex"/>
    <property type="evidence" value="ECO:0007669"/>
    <property type="project" value="TreeGrafter"/>
</dbReference>
<name>A0A378HZ59_9GAMM</name>
<evidence type="ECO:0000313" key="8">
    <source>
        <dbReference type="EMBL" id="STX27730.1"/>
    </source>
</evidence>